<gene>
    <name evidence="1" type="ORF">GBF38_019859</name>
</gene>
<keyword evidence="2" id="KW-1185">Reference proteome</keyword>
<sequence>MESDLEPSRLFLDHLTVKPKKHHMSFFTFSYCTVIEEASSVMRSTNLRQSYYKDCSRMGGVTGCWANSVKRQRAAEHQLAGTRLVGLQVGLDEVCQSLDRMNDIQRMFILSRDGKCLQRCERLAELSN</sequence>
<name>A0ACB7F964_NIBAL</name>
<dbReference type="Proteomes" id="UP000805704">
    <property type="component" value="Chromosome 15"/>
</dbReference>
<organism evidence="1 2">
    <name type="scientific">Nibea albiflora</name>
    <name type="common">Yellow drum</name>
    <name type="synonym">Corvina albiflora</name>
    <dbReference type="NCBI Taxonomy" id="240163"/>
    <lineage>
        <taxon>Eukaryota</taxon>
        <taxon>Metazoa</taxon>
        <taxon>Chordata</taxon>
        <taxon>Craniata</taxon>
        <taxon>Vertebrata</taxon>
        <taxon>Euteleostomi</taxon>
        <taxon>Actinopterygii</taxon>
        <taxon>Neopterygii</taxon>
        <taxon>Teleostei</taxon>
        <taxon>Neoteleostei</taxon>
        <taxon>Acanthomorphata</taxon>
        <taxon>Eupercaria</taxon>
        <taxon>Sciaenidae</taxon>
        <taxon>Nibea</taxon>
    </lineage>
</organism>
<dbReference type="EMBL" id="CM024803">
    <property type="protein sequence ID" value="KAG8010937.1"/>
    <property type="molecule type" value="Genomic_DNA"/>
</dbReference>
<proteinExistence type="predicted"/>
<protein>
    <submittedName>
        <fullName evidence="1">Uncharacterized protein</fullName>
    </submittedName>
</protein>
<accession>A0ACB7F964</accession>
<reference evidence="1" key="1">
    <citation type="submission" date="2020-04" db="EMBL/GenBank/DDBJ databases">
        <title>A chromosome-scale assembly and high-density genetic map of the yellow drum (Nibea albiflora) genome.</title>
        <authorList>
            <person name="Xu D."/>
            <person name="Zhang W."/>
            <person name="Chen R."/>
            <person name="Tan P."/>
            <person name="Wang L."/>
            <person name="Song H."/>
            <person name="Tian L."/>
            <person name="Zhu Q."/>
            <person name="Wang B."/>
        </authorList>
    </citation>
    <scope>NUCLEOTIDE SEQUENCE</scope>
    <source>
        <strain evidence="1">ZJHYS-2018</strain>
    </source>
</reference>
<evidence type="ECO:0000313" key="1">
    <source>
        <dbReference type="EMBL" id="KAG8010937.1"/>
    </source>
</evidence>
<comment type="caution">
    <text evidence="1">The sequence shown here is derived from an EMBL/GenBank/DDBJ whole genome shotgun (WGS) entry which is preliminary data.</text>
</comment>
<evidence type="ECO:0000313" key="2">
    <source>
        <dbReference type="Proteomes" id="UP000805704"/>
    </source>
</evidence>